<evidence type="ECO:0000256" key="4">
    <source>
        <dbReference type="ARBA" id="ARBA00023136"/>
    </source>
</evidence>
<comment type="subcellular location">
    <subcellularLocation>
        <location evidence="1">Membrane</location>
        <topology evidence="1">Multi-pass membrane protein</topology>
    </subcellularLocation>
</comment>
<keyword evidence="2 5" id="KW-0812">Transmembrane</keyword>
<evidence type="ECO:0000256" key="3">
    <source>
        <dbReference type="ARBA" id="ARBA00022989"/>
    </source>
</evidence>
<dbReference type="Pfam" id="PF04138">
    <property type="entry name" value="GtrA_DPMS_TM"/>
    <property type="match status" value="1"/>
</dbReference>
<proteinExistence type="predicted"/>
<dbReference type="AlphaFoldDB" id="A0A2T0THD4"/>
<dbReference type="Proteomes" id="UP000239494">
    <property type="component" value="Unassembled WGS sequence"/>
</dbReference>
<feature type="domain" description="GtrA/DPMS transmembrane" evidence="6">
    <location>
        <begin position="25"/>
        <end position="136"/>
    </location>
</feature>
<keyword evidence="4 5" id="KW-0472">Membrane</keyword>
<evidence type="ECO:0000259" key="6">
    <source>
        <dbReference type="Pfam" id="PF04138"/>
    </source>
</evidence>
<keyword evidence="3 5" id="KW-1133">Transmembrane helix</keyword>
<protein>
    <submittedName>
        <fullName evidence="7">GtrA-like protein</fullName>
    </submittedName>
</protein>
<evidence type="ECO:0000313" key="8">
    <source>
        <dbReference type="Proteomes" id="UP000239494"/>
    </source>
</evidence>
<dbReference type="GO" id="GO:0000271">
    <property type="term" value="P:polysaccharide biosynthetic process"/>
    <property type="evidence" value="ECO:0007669"/>
    <property type="project" value="InterPro"/>
</dbReference>
<evidence type="ECO:0000256" key="1">
    <source>
        <dbReference type="ARBA" id="ARBA00004141"/>
    </source>
</evidence>
<evidence type="ECO:0000313" key="7">
    <source>
        <dbReference type="EMBL" id="PRY45029.1"/>
    </source>
</evidence>
<reference evidence="7 8" key="1">
    <citation type="submission" date="2018-03" db="EMBL/GenBank/DDBJ databases">
        <title>Genomic Encyclopedia of Archaeal and Bacterial Type Strains, Phase II (KMG-II): from individual species to whole genera.</title>
        <authorList>
            <person name="Goeker M."/>
        </authorList>
    </citation>
    <scope>NUCLEOTIDE SEQUENCE [LARGE SCALE GENOMIC DNA]</scope>
    <source>
        <strain evidence="7 8">DSM 44720</strain>
    </source>
</reference>
<feature type="transmembrane region" description="Helical" evidence="5">
    <location>
        <begin position="23"/>
        <end position="44"/>
    </location>
</feature>
<sequence>MVVIASGVGVVPVAQVRAWTRGLVRFAVVGVVNTGLFLVLYLVLRMALPAVVASVVATGVTTVTGTVVNGRVTFGVGAVGVVGHLKSLVVTGLGVGVTSGAVGLVGGGAADEVVVLVVASAVVGLLRFVLMGCWVFRAV</sequence>
<accession>A0A2T0THD4</accession>
<dbReference type="InterPro" id="IPR007267">
    <property type="entry name" value="GtrA_DPMS_TM"/>
</dbReference>
<keyword evidence="8" id="KW-1185">Reference proteome</keyword>
<organism evidence="7 8">
    <name type="scientific">Umezawaea tangerina</name>
    <dbReference type="NCBI Taxonomy" id="84725"/>
    <lineage>
        <taxon>Bacteria</taxon>
        <taxon>Bacillati</taxon>
        <taxon>Actinomycetota</taxon>
        <taxon>Actinomycetes</taxon>
        <taxon>Pseudonocardiales</taxon>
        <taxon>Pseudonocardiaceae</taxon>
        <taxon>Umezawaea</taxon>
    </lineage>
</organism>
<comment type="caution">
    <text evidence="7">The sequence shown here is derived from an EMBL/GenBank/DDBJ whole genome shotgun (WGS) entry which is preliminary data.</text>
</comment>
<dbReference type="GO" id="GO:0016020">
    <property type="term" value="C:membrane"/>
    <property type="evidence" value="ECO:0007669"/>
    <property type="project" value="UniProtKB-SubCell"/>
</dbReference>
<evidence type="ECO:0000256" key="2">
    <source>
        <dbReference type="ARBA" id="ARBA00022692"/>
    </source>
</evidence>
<gene>
    <name evidence="7" type="ORF">CLV43_102594</name>
</gene>
<dbReference type="EMBL" id="PVTF01000002">
    <property type="protein sequence ID" value="PRY45029.1"/>
    <property type="molecule type" value="Genomic_DNA"/>
</dbReference>
<feature type="transmembrane region" description="Helical" evidence="5">
    <location>
        <begin position="88"/>
        <end position="107"/>
    </location>
</feature>
<feature type="transmembrane region" description="Helical" evidence="5">
    <location>
        <begin position="113"/>
        <end position="136"/>
    </location>
</feature>
<evidence type="ECO:0000256" key="5">
    <source>
        <dbReference type="SAM" id="Phobius"/>
    </source>
</evidence>
<dbReference type="RefSeq" id="WP_106186581.1">
    <property type="nucleotide sequence ID" value="NZ_PVTF01000002.1"/>
</dbReference>
<name>A0A2T0THD4_9PSEU</name>